<dbReference type="PANTHER" id="PTHR46211:SF1">
    <property type="entry name" value="GLYCEROPHOSPHODIESTER PHOSPHODIESTERASE, CYTOPLASMIC"/>
    <property type="match status" value="1"/>
</dbReference>
<evidence type="ECO:0000313" key="3">
    <source>
        <dbReference type="EMBL" id="ASS75612.1"/>
    </source>
</evidence>
<dbReference type="InterPro" id="IPR030395">
    <property type="entry name" value="GP_PDE_dom"/>
</dbReference>
<feature type="domain" description="GP-PDE" evidence="2">
    <location>
        <begin position="46"/>
        <end position="282"/>
    </location>
</feature>
<proteinExistence type="predicted"/>
<dbReference type="InterPro" id="IPR017946">
    <property type="entry name" value="PLC-like_Pdiesterase_TIM-brl"/>
</dbReference>
<dbReference type="RefSeq" id="WP_094236855.1">
    <property type="nucleotide sequence ID" value="NZ_CP022657.1"/>
</dbReference>
<dbReference type="PANTHER" id="PTHR46211">
    <property type="entry name" value="GLYCEROPHOSPHORYL DIESTER PHOSPHODIESTERASE"/>
    <property type="match status" value="1"/>
</dbReference>
<reference evidence="3 4" key="1">
    <citation type="journal article" date="2015" name="Int. J. Syst. Evol. Microbiol.">
        <title>Tumebacillus algifaecis sp. nov., isolated from decomposing algal scum.</title>
        <authorList>
            <person name="Wu Y.F."/>
            <person name="Zhang B."/>
            <person name="Xing P."/>
            <person name="Wu Q.L."/>
            <person name="Liu S.J."/>
        </authorList>
    </citation>
    <scope>NUCLEOTIDE SEQUENCE [LARGE SCALE GENOMIC DNA]</scope>
    <source>
        <strain evidence="3 4">THMBR28</strain>
    </source>
</reference>
<name>A0A223D1Y6_9BACL</name>
<dbReference type="KEGG" id="tab:CIG75_11850"/>
<dbReference type="GO" id="GO:0008081">
    <property type="term" value="F:phosphoric diester hydrolase activity"/>
    <property type="evidence" value="ECO:0007669"/>
    <property type="project" value="InterPro"/>
</dbReference>
<keyword evidence="4" id="KW-1185">Reference proteome</keyword>
<dbReference type="EMBL" id="CP022657">
    <property type="protein sequence ID" value="ASS75612.1"/>
    <property type="molecule type" value="Genomic_DNA"/>
</dbReference>
<dbReference type="Gene3D" id="3.20.20.190">
    <property type="entry name" value="Phosphatidylinositol (PI) phosphodiesterase"/>
    <property type="match status" value="1"/>
</dbReference>
<dbReference type="Pfam" id="PF03009">
    <property type="entry name" value="GDPD"/>
    <property type="match status" value="1"/>
</dbReference>
<dbReference type="AlphaFoldDB" id="A0A223D1Y6"/>
<evidence type="ECO:0000313" key="4">
    <source>
        <dbReference type="Proteomes" id="UP000214688"/>
    </source>
</evidence>
<feature type="signal peptide" evidence="1">
    <location>
        <begin position="1"/>
        <end position="20"/>
    </location>
</feature>
<organism evidence="3 4">
    <name type="scientific">Tumebacillus algifaecis</name>
    <dbReference type="NCBI Taxonomy" id="1214604"/>
    <lineage>
        <taxon>Bacteria</taxon>
        <taxon>Bacillati</taxon>
        <taxon>Bacillota</taxon>
        <taxon>Bacilli</taxon>
        <taxon>Bacillales</taxon>
        <taxon>Alicyclobacillaceae</taxon>
        <taxon>Tumebacillus</taxon>
    </lineage>
</organism>
<accession>A0A223D1Y6</accession>
<protein>
    <recommendedName>
        <fullName evidence="2">GP-PDE domain-containing protein</fullName>
    </recommendedName>
</protein>
<feature type="chain" id="PRO_5039024132" description="GP-PDE domain-containing protein" evidence="1">
    <location>
        <begin position="21"/>
        <end position="282"/>
    </location>
</feature>
<dbReference type="Proteomes" id="UP000214688">
    <property type="component" value="Chromosome"/>
</dbReference>
<dbReference type="GO" id="GO:0006629">
    <property type="term" value="P:lipid metabolic process"/>
    <property type="evidence" value="ECO:0007669"/>
    <property type="project" value="InterPro"/>
</dbReference>
<sequence length="282" mass="30905">MNRFYQLVFTLLLSTSLVTASASGASARSLSLPENSYSSVLKPSPILTIAHRGAAAHAPENTIAAFDKAVALHADFIELDIQLCKDGELVVLHDDTVNRTTDGQGNVKNFTLAQLRKLDAGSKFHPSFKGATIPTLDEVLTRYKGSIGILIEMKTPSRYPSMEQKVASLLQKHKMDQADSGVIVQSFDSRSLQTFHQLAPLVPIGVLIDRADLLNEPQLIRYSSFATYINPNKKLINSHLVNRLHEFGLKVATWTVRSAKDIPALIKAGVDGLITDDPSFLR</sequence>
<keyword evidence="1" id="KW-0732">Signal</keyword>
<dbReference type="PROSITE" id="PS51704">
    <property type="entry name" value="GP_PDE"/>
    <property type="match status" value="1"/>
</dbReference>
<evidence type="ECO:0000259" key="2">
    <source>
        <dbReference type="PROSITE" id="PS51704"/>
    </source>
</evidence>
<evidence type="ECO:0000256" key="1">
    <source>
        <dbReference type="SAM" id="SignalP"/>
    </source>
</evidence>
<gene>
    <name evidence="3" type="ORF">CIG75_11850</name>
</gene>
<dbReference type="SUPFAM" id="SSF51695">
    <property type="entry name" value="PLC-like phosphodiesterases"/>
    <property type="match status" value="1"/>
</dbReference>
<dbReference type="OrthoDB" id="384721at2"/>